<reference evidence="3 4" key="1">
    <citation type="submission" date="2019-09" db="EMBL/GenBank/DDBJ databases">
        <title>Draft genome of the ectomycorrhizal ascomycete Sphaerosporella brunnea.</title>
        <authorList>
            <consortium name="DOE Joint Genome Institute"/>
            <person name="Benucci G.M."/>
            <person name="Marozzi G."/>
            <person name="Antonielli L."/>
            <person name="Sanchez S."/>
            <person name="Marco P."/>
            <person name="Wang X."/>
            <person name="Falini L.B."/>
            <person name="Barry K."/>
            <person name="Haridas S."/>
            <person name="Lipzen A."/>
            <person name="Labutti K."/>
            <person name="Grigoriev I.V."/>
            <person name="Murat C."/>
            <person name="Martin F."/>
            <person name="Albertini E."/>
            <person name="Donnini D."/>
            <person name="Bonito G."/>
        </authorList>
    </citation>
    <scope>NUCLEOTIDE SEQUENCE [LARGE SCALE GENOMIC DNA]</scope>
    <source>
        <strain evidence="3 4">Sb_GMNB300</strain>
    </source>
</reference>
<dbReference type="PANTHER" id="PTHR13542">
    <property type="entry name" value="LSM12 HOMOLOG"/>
    <property type="match status" value="1"/>
</dbReference>
<comment type="caution">
    <text evidence="3">The sequence shown here is derived from an EMBL/GenBank/DDBJ whole genome shotgun (WGS) entry which is preliminary data.</text>
</comment>
<sequence>SLSALDWALGLRVKVTTILDDTITGTIYAYDPLTSTVTLLTASTPANQHDIRIVKISFLKDVSVIGGAPQSKGFSAAEPRIGRVGAAPAGKTEAQLVAEEAKRLARIGKGVTKEGQDIFDALSRTMPCRWAEKQIVVLETVIIAEPYGISDVKGNDQKAVKRVKQVLEGERRKLESGRRTATPVSAERKGG</sequence>
<dbReference type="Pfam" id="PF09793">
    <property type="entry name" value="AD"/>
    <property type="match status" value="1"/>
</dbReference>
<dbReference type="InterPro" id="IPR019181">
    <property type="entry name" value="LSM12_ABD"/>
</dbReference>
<dbReference type="PIRSF" id="PIRSF007783">
    <property type="entry name" value="UCP007783_YHR121w"/>
    <property type="match status" value="1"/>
</dbReference>
<evidence type="ECO:0000256" key="1">
    <source>
        <dbReference type="SAM" id="MobiDB-lite"/>
    </source>
</evidence>
<protein>
    <submittedName>
        <fullName evidence="3">Anticodon-binding domain-containing protein</fullName>
    </submittedName>
</protein>
<evidence type="ECO:0000259" key="2">
    <source>
        <dbReference type="PROSITE" id="PS52001"/>
    </source>
</evidence>
<feature type="region of interest" description="Disordered" evidence="1">
    <location>
        <begin position="171"/>
        <end position="191"/>
    </location>
</feature>
<dbReference type="Gene3D" id="2.30.30.100">
    <property type="match status" value="1"/>
</dbReference>
<keyword evidence="4" id="KW-1185">Reference proteome</keyword>
<dbReference type="InterPro" id="IPR048478">
    <property type="entry name" value="LSM12_LSM"/>
</dbReference>
<dbReference type="EMBL" id="VXIS01000125">
    <property type="protein sequence ID" value="KAA8902914.1"/>
    <property type="molecule type" value="Genomic_DNA"/>
</dbReference>
<dbReference type="InterPro" id="IPR016521">
    <property type="entry name" value="RNA-processing_Lsm12"/>
</dbReference>
<dbReference type="FunCoup" id="A0A5J5ETQ8">
    <property type="interactions" value="696"/>
</dbReference>
<dbReference type="OrthoDB" id="1057137at2759"/>
<dbReference type="Proteomes" id="UP000326924">
    <property type="component" value="Unassembled WGS sequence"/>
</dbReference>
<dbReference type="InParanoid" id="A0A5J5ETQ8"/>
<proteinExistence type="predicted"/>
<dbReference type="AlphaFoldDB" id="A0A5J5ETQ8"/>
<accession>A0A5J5ETQ8</accession>
<dbReference type="PROSITE" id="PS52001">
    <property type="entry name" value="AD"/>
    <property type="match status" value="1"/>
</dbReference>
<dbReference type="InterPro" id="IPR047574">
    <property type="entry name" value="AD"/>
</dbReference>
<gene>
    <name evidence="3" type="ORF">FN846DRAFT_752448</name>
</gene>
<feature type="domain" description="AD" evidence="2">
    <location>
        <begin position="82"/>
        <end position="175"/>
    </location>
</feature>
<feature type="non-terminal residue" evidence="3">
    <location>
        <position position="191"/>
    </location>
</feature>
<dbReference type="InterPro" id="IPR039683">
    <property type="entry name" value="Lsm12-like"/>
</dbReference>
<dbReference type="SMART" id="SM00995">
    <property type="entry name" value="AD"/>
    <property type="match status" value="1"/>
</dbReference>
<feature type="non-terminal residue" evidence="3">
    <location>
        <position position="1"/>
    </location>
</feature>
<name>A0A5J5ETQ8_9PEZI</name>
<evidence type="ECO:0000313" key="3">
    <source>
        <dbReference type="EMBL" id="KAA8902914.1"/>
    </source>
</evidence>
<dbReference type="Pfam" id="PF21166">
    <property type="entry name" value="LSM12_LSM"/>
    <property type="match status" value="1"/>
</dbReference>
<evidence type="ECO:0000313" key="4">
    <source>
        <dbReference type="Proteomes" id="UP000326924"/>
    </source>
</evidence>
<organism evidence="3 4">
    <name type="scientific">Sphaerosporella brunnea</name>
    <dbReference type="NCBI Taxonomy" id="1250544"/>
    <lineage>
        <taxon>Eukaryota</taxon>
        <taxon>Fungi</taxon>
        <taxon>Dikarya</taxon>
        <taxon>Ascomycota</taxon>
        <taxon>Pezizomycotina</taxon>
        <taxon>Pezizomycetes</taxon>
        <taxon>Pezizales</taxon>
        <taxon>Pyronemataceae</taxon>
        <taxon>Sphaerosporella</taxon>
    </lineage>
</organism>